<reference evidence="6" key="1">
    <citation type="submission" date="2021-01" db="EMBL/GenBank/DDBJ databases">
        <authorList>
            <consortium name="Aspergillus luchuensis mut. kawachii IFO 4304 genome sequencing consortium"/>
            <person name="Kazuki M."/>
            <person name="Futagami T."/>
        </authorList>
    </citation>
    <scope>NUCLEOTIDE SEQUENCE</scope>
    <source>
        <strain evidence="6">IFO 4308</strain>
    </source>
</reference>
<dbReference type="InterPro" id="IPR051175">
    <property type="entry name" value="CLK_kinases"/>
</dbReference>
<keyword evidence="5" id="KW-0067">ATP-binding</keyword>
<organism evidence="6 7">
    <name type="scientific">Aspergillus kawachii</name>
    <name type="common">White koji mold</name>
    <name type="synonym">Aspergillus awamori var. kawachi</name>
    <dbReference type="NCBI Taxonomy" id="1069201"/>
    <lineage>
        <taxon>Eukaryota</taxon>
        <taxon>Fungi</taxon>
        <taxon>Dikarya</taxon>
        <taxon>Ascomycota</taxon>
        <taxon>Pezizomycotina</taxon>
        <taxon>Eurotiomycetes</taxon>
        <taxon>Eurotiomycetidae</taxon>
        <taxon>Eurotiales</taxon>
        <taxon>Aspergillaceae</taxon>
        <taxon>Aspergillus</taxon>
        <taxon>Aspergillus subgen. Circumdati</taxon>
    </lineage>
</organism>
<dbReference type="InterPro" id="IPR011009">
    <property type="entry name" value="Kinase-like_dom_sf"/>
</dbReference>
<dbReference type="EMBL" id="AP024430">
    <property type="protein sequence ID" value="BCS01849.1"/>
    <property type="molecule type" value="Genomic_DNA"/>
</dbReference>
<dbReference type="PROSITE" id="PS50011">
    <property type="entry name" value="PROTEIN_KINASE_DOM"/>
    <property type="match status" value="1"/>
</dbReference>
<evidence type="ECO:0000256" key="1">
    <source>
        <dbReference type="ARBA" id="ARBA00022527"/>
    </source>
</evidence>
<reference evidence="6" key="2">
    <citation type="submission" date="2021-02" db="EMBL/GenBank/DDBJ databases">
        <title>Aspergillus luchuensis mut. kawachii IFO 4304 genome sequence.</title>
        <authorList>
            <person name="Mori K."/>
            <person name="Kadooka C."/>
            <person name="Goto M."/>
            <person name="Futagami T."/>
        </authorList>
    </citation>
    <scope>NUCLEOTIDE SEQUENCE</scope>
    <source>
        <strain evidence="6">IFO 4308</strain>
    </source>
</reference>
<proteinExistence type="predicted"/>
<keyword evidence="2" id="KW-0808">Transferase</keyword>
<dbReference type="Proteomes" id="UP000661280">
    <property type="component" value="Chromosome 6"/>
</dbReference>
<keyword evidence="7" id="KW-1185">Reference proteome</keyword>
<dbReference type="GO" id="GO:0043484">
    <property type="term" value="P:regulation of RNA splicing"/>
    <property type="evidence" value="ECO:0007669"/>
    <property type="project" value="TreeGrafter"/>
</dbReference>
<dbReference type="Pfam" id="PF00069">
    <property type="entry name" value="Pkinase"/>
    <property type="match status" value="1"/>
</dbReference>
<dbReference type="PANTHER" id="PTHR45646">
    <property type="entry name" value="SERINE/THREONINE-PROTEIN KINASE DOA-RELATED"/>
    <property type="match status" value="1"/>
</dbReference>
<keyword evidence="4" id="KW-0418">Kinase</keyword>
<accession>A0A7R7WF69</accession>
<dbReference type="Gene3D" id="1.10.510.10">
    <property type="entry name" value="Transferase(Phosphotransferase) domain 1"/>
    <property type="match status" value="1"/>
</dbReference>
<evidence type="ECO:0000256" key="4">
    <source>
        <dbReference type="ARBA" id="ARBA00022777"/>
    </source>
</evidence>
<dbReference type="InterPro" id="IPR000719">
    <property type="entry name" value="Prot_kinase_dom"/>
</dbReference>
<dbReference type="PANTHER" id="PTHR45646:SF11">
    <property type="entry name" value="SERINE_THREONINE-PROTEIN KINASE DOA"/>
    <property type="match status" value="1"/>
</dbReference>
<dbReference type="GO" id="GO:0004674">
    <property type="term" value="F:protein serine/threonine kinase activity"/>
    <property type="evidence" value="ECO:0007669"/>
    <property type="project" value="UniProtKB-KW"/>
</dbReference>
<dbReference type="SUPFAM" id="SSF56112">
    <property type="entry name" value="Protein kinase-like (PK-like)"/>
    <property type="match status" value="1"/>
</dbReference>
<dbReference type="RefSeq" id="XP_041545611.1">
    <property type="nucleotide sequence ID" value="XM_041692202.1"/>
</dbReference>
<dbReference type="OrthoDB" id="5979581at2759"/>
<keyword evidence="3" id="KW-0547">Nucleotide-binding</keyword>
<sequence>MSLPEDLLKGALQQLLLALDYLHSEAHVIHTDIQAKNIIVAAKCESVFREWDDGETNEPSPRKVDNEYLVYQSRPYRRKKGWSGFGMPMLTDFGEARLGEVHEGLIQPDIYRAPEVILGMSWTAKVDIWNVGVLIWDLFEDHHLFDGRGPDGCHSDAQLLAEMVAILGPPPVEFLRKSPRSLEYWDSSGQWKASETIPFISLADSEEYLEGENKQMFMNFMRKMLRWDPEERQSARELLTDPWLTSS</sequence>
<name>A0A7R7WF69_ASPKA</name>
<evidence type="ECO:0000313" key="6">
    <source>
        <dbReference type="EMBL" id="BCS01849.1"/>
    </source>
</evidence>
<dbReference type="GO" id="GO:0005524">
    <property type="term" value="F:ATP binding"/>
    <property type="evidence" value="ECO:0007669"/>
    <property type="project" value="UniProtKB-KW"/>
</dbReference>
<dbReference type="AlphaFoldDB" id="A0A7R7WF69"/>
<dbReference type="SMART" id="SM00220">
    <property type="entry name" value="S_TKc"/>
    <property type="match status" value="1"/>
</dbReference>
<dbReference type="GeneID" id="64963170"/>
<protein>
    <submittedName>
        <fullName evidence="6">Uncharacterized protein</fullName>
    </submittedName>
</protein>
<dbReference type="GO" id="GO:0005634">
    <property type="term" value="C:nucleus"/>
    <property type="evidence" value="ECO:0007669"/>
    <property type="project" value="TreeGrafter"/>
</dbReference>
<evidence type="ECO:0000313" key="7">
    <source>
        <dbReference type="Proteomes" id="UP000661280"/>
    </source>
</evidence>
<gene>
    <name evidence="6" type="ORF">AKAW2_60113S</name>
</gene>
<evidence type="ECO:0000256" key="2">
    <source>
        <dbReference type="ARBA" id="ARBA00022679"/>
    </source>
</evidence>
<evidence type="ECO:0000256" key="3">
    <source>
        <dbReference type="ARBA" id="ARBA00022741"/>
    </source>
</evidence>
<dbReference type="KEGG" id="aluc:AKAW2_60113S"/>
<evidence type="ECO:0000256" key="5">
    <source>
        <dbReference type="ARBA" id="ARBA00022840"/>
    </source>
</evidence>
<keyword evidence="1" id="KW-0723">Serine/threonine-protein kinase</keyword>